<keyword evidence="2" id="KW-1185">Reference proteome</keyword>
<reference evidence="1" key="1">
    <citation type="submission" date="2022-06" db="EMBL/GenBank/DDBJ databases">
        <authorList>
            <person name="Legras J.-L."/>
            <person name="Devillers H."/>
            <person name="Grondin C."/>
        </authorList>
    </citation>
    <scope>NUCLEOTIDE SEQUENCE</scope>
    <source>
        <strain evidence="1">CLIB 1444</strain>
    </source>
</reference>
<organism evidence="1 2">
    <name type="scientific">[Candida] jaroonii</name>
    <dbReference type="NCBI Taxonomy" id="467808"/>
    <lineage>
        <taxon>Eukaryota</taxon>
        <taxon>Fungi</taxon>
        <taxon>Dikarya</taxon>
        <taxon>Ascomycota</taxon>
        <taxon>Saccharomycotina</taxon>
        <taxon>Pichiomycetes</taxon>
        <taxon>Debaryomycetaceae</taxon>
        <taxon>Yamadazyma</taxon>
    </lineage>
</organism>
<dbReference type="Proteomes" id="UP001152531">
    <property type="component" value="Unassembled WGS sequence"/>
</dbReference>
<protein>
    <submittedName>
        <fullName evidence="1">E3 ubiquitin-protein ligase Ubr1p</fullName>
    </submittedName>
</protein>
<sequence length="1776" mass="202814">MNPQLLRQFLVSLPSKFQYENTKYIEHNLYKALFYAITNEGEFIKDLFPNITDIEIMDLNDYNIQIELADTPNFYSESKSNAYYHAKGTSCARSLNKGEPVYRCDDCGFDATCVLCVHCFNEDDHQGHNVQMYIANDATNGICDCGDPEAFVDTLKCKCTLIDTPPSDIPEEFKSSIKSTIRVLLDYVLDVTNFSISPLPFIHEHINKGHSILTSEALSDYSSLPVSKYGIVDENPSKWVLVLWNDEYHTYPEATEAIESAVHVSSSEADGIAVDINATGRYPLKIGDSPVSLYKAWDAIEASGLVASIVSVRDYFREEMIHNIFAWFGELLAFDNAPFRDYCRLALGELLLEPNYKFEKSLPNTLIEGLSIDIERRCFENSLLYGGKLVKGGLTRVRSGFTPKDLSKSSHLVLEPSVEDFDNSRVQFLLVFSIRFKSILRKLLCQIIIPPVLTDSKLKSIFCRQYTQIYPQLITSLALVDREELLSCVGEISTQLMTCPTSVKYILESGNIGNVVGPLAQIIEEHAGKWNYDTGYPNFHEPLTGRSNRRIYEAITRCLHDINYIVDSNLAEKSLHVLLQDSNLALILLLLRNFQGYWTIERKYGDHVEREILDFVIHLRYSVPILKLSKQVGEASTNNDSMVQQACKLIMDYLNLRKINQKAPGIAEFTVSREPVSFVHPINSLLSYLIQNHNFEIFHDLLKSYNAPFMKISDVSLRSIVLGNQVKIGFWIRNGMSVSRQASLYINSVMADSAYWRDFHLNQICLLKDDPKSTLYNFLDRWELLEWFSGDVTYSETIYEEKFSAISERFILFIYNLLVDRTCFIESTKEKRIADTAKKTISYSLSEEPKPYSSVKDELDVEISGNAQFDNWLMEVADYQPPTNLVDSGMYRLKPHVYGDLDPFSIHLDSSQSSDVGESIVKYLSKIQKIPENEVNLKPRIIFSDNNFVNDNIGEFTRTNFFAKLIYKFLQVAIDTKDETFLPHLLQLIHALILDNENVRGLNTIPEAFVTIPVGDLLLNIIESTMSKNLVNKANFLLNAFIEADQRVIDSLTDCFGQDHIDEFMKRRASVFESESEKRKRIASERNAKVLKKFAKQRKKFLDKNTDLKVDDKSPVDHQKRNCVLCGESEDNDEIFGLLGSVVNSSILWKVTQDDPITFKSAFANYGDQIPSGEVYGKGHKYHSKPTWFNNLKYDAFVASTCTHGMHYQCYRRACGRSNHFACPLCHTIQNIFIPSYLPPSTGGGLNVSQLEYDPINTRYNTISHSSGEFKSRTLIDSLFHENLTESSMLQLRRHLDVFSDDFNLKLRKSNFLDGESKPIKYFNILSKLSTLIADTIRMHEITSRLQGDEGYHNFLNIPGSAKTLIKTLIQCRALLFELREMPSLLGSSSNLAVEIENFWESKYLVDSVFNEVIMLFFQTDESFKTLVRLGFTKIVTICFYSLIIRSKEGGFDLSDLMNKPLEDTVLDDLYKLFDHGQQQNNVNFFIKGESKSYFTAIYYSVEKCVLPFLRQLLIFKDILTSTNDGDNEHTSIDRLKNLPFEIKNQNRLESSDALCKALSIPTLKELLHGLFPGSLEFEHKIHDIVISAKIPKYLDSGILTIDYPGVIKLIDLPKDYMACFMDKESIHKKVYDNYICLHCGVKLPGGRYYRHMKKCSSHTCVFFHPSKNTFRLVTHIRSGPVSLITPGPYLTIHGEVAEPRSNGKATLNDARYHDLSKQWLNLGLYGFITRNLYGARQTNGVPLTTFDFTTPDDLGEDASSEEEEVDDYFYNPFAW</sequence>
<evidence type="ECO:0000313" key="1">
    <source>
        <dbReference type="EMBL" id="CAH6722383.1"/>
    </source>
</evidence>
<name>A0ACA9YBE8_9ASCO</name>
<dbReference type="EMBL" id="CALSDN010000009">
    <property type="protein sequence ID" value="CAH6722383.1"/>
    <property type="molecule type" value="Genomic_DNA"/>
</dbReference>
<accession>A0ACA9YBE8</accession>
<proteinExistence type="predicted"/>
<comment type="caution">
    <text evidence="1">The sequence shown here is derived from an EMBL/GenBank/DDBJ whole genome shotgun (WGS) entry which is preliminary data.</text>
</comment>
<evidence type="ECO:0000313" key="2">
    <source>
        <dbReference type="Proteomes" id="UP001152531"/>
    </source>
</evidence>
<gene>
    <name evidence="1" type="ORF">CLIB1444_09S02344</name>
</gene>